<protein>
    <submittedName>
        <fullName evidence="2">Uncharacterized protein</fullName>
    </submittedName>
</protein>
<keyword evidence="3" id="KW-1185">Reference proteome</keyword>
<evidence type="ECO:0000313" key="3">
    <source>
        <dbReference type="Proteomes" id="UP000243650"/>
    </source>
</evidence>
<evidence type="ECO:0000256" key="1">
    <source>
        <dbReference type="SAM" id="Phobius"/>
    </source>
</evidence>
<dbReference type="EMBL" id="PVNS01000010">
    <property type="protein sequence ID" value="PRO65051.1"/>
    <property type="molecule type" value="Genomic_DNA"/>
</dbReference>
<accession>A0A2P6MFM6</accession>
<sequence length="74" mass="8508">MKNFVGRIMQGVKEFSVVDFAVWKTALVLLGAGIGASRAEKIKPYLPVLWLIYAAAFVYTIYRTFRETENTYQR</sequence>
<keyword evidence="1" id="KW-0812">Transmembrane</keyword>
<name>A0A2P6MFM6_ALKUR</name>
<organism evidence="2 3">
    <name type="scientific">Alkalicoccus urumqiensis</name>
    <name type="common">Bacillus urumqiensis</name>
    <dbReference type="NCBI Taxonomy" id="1548213"/>
    <lineage>
        <taxon>Bacteria</taxon>
        <taxon>Bacillati</taxon>
        <taxon>Bacillota</taxon>
        <taxon>Bacilli</taxon>
        <taxon>Bacillales</taxon>
        <taxon>Bacillaceae</taxon>
        <taxon>Alkalicoccus</taxon>
    </lineage>
</organism>
<evidence type="ECO:0000313" key="2">
    <source>
        <dbReference type="EMBL" id="PRO65051.1"/>
    </source>
</evidence>
<feature type="transmembrane region" description="Helical" evidence="1">
    <location>
        <begin position="21"/>
        <end position="39"/>
    </location>
</feature>
<keyword evidence="1" id="KW-1133">Transmembrane helix</keyword>
<gene>
    <name evidence="2" type="ORF">C6I21_11430</name>
</gene>
<feature type="transmembrane region" description="Helical" evidence="1">
    <location>
        <begin position="45"/>
        <end position="65"/>
    </location>
</feature>
<dbReference type="Proteomes" id="UP000243650">
    <property type="component" value="Unassembled WGS sequence"/>
</dbReference>
<dbReference type="AlphaFoldDB" id="A0A2P6MFM6"/>
<reference evidence="2 3" key="1">
    <citation type="submission" date="2018-03" db="EMBL/GenBank/DDBJ databases">
        <title>Bacillus urumqiensis sp. nov., a moderately haloalkaliphilic bacterium isolated from a salt lake.</title>
        <authorList>
            <person name="Zhao B."/>
            <person name="Liao Z."/>
        </authorList>
    </citation>
    <scope>NUCLEOTIDE SEQUENCE [LARGE SCALE GENOMIC DNA]</scope>
    <source>
        <strain evidence="2 3">BZ-SZ-XJ18</strain>
    </source>
</reference>
<keyword evidence="1" id="KW-0472">Membrane</keyword>
<comment type="caution">
    <text evidence="2">The sequence shown here is derived from an EMBL/GenBank/DDBJ whole genome shotgun (WGS) entry which is preliminary data.</text>
</comment>
<proteinExistence type="predicted"/>